<evidence type="ECO:0000313" key="1">
    <source>
        <dbReference type="EMBL" id="SVA29213.1"/>
    </source>
</evidence>
<gene>
    <name evidence="1" type="ORF">METZ01_LOCUS82067</name>
</gene>
<reference evidence="1" key="1">
    <citation type="submission" date="2018-05" db="EMBL/GenBank/DDBJ databases">
        <authorList>
            <person name="Lanie J.A."/>
            <person name="Ng W.-L."/>
            <person name="Kazmierczak K.M."/>
            <person name="Andrzejewski T.M."/>
            <person name="Davidsen T.M."/>
            <person name="Wayne K.J."/>
            <person name="Tettelin H."/>
            <person name="Glass J.I."/>
            <person name="Rusch D."/>
            <person name="Podicherti R."/>
            <person name="Tsui H.-C.T."/>
            <person name="Winkler M.E."/>
        </authorList>
    </citation>
    <scope>NUCLEOTIDE SEQUENCE</scope>
</reference>
<protein>
    <submittedName>
        <fullName evidence="1">Uncharacterized protein</fullName>
    </submittedName>
</protein>
<sequence length="161" mass="18624">MINKHLFILLVNLFVLAYPQTINIEGKKLNIGMDKSIALDIMHEFLGQKDHDSSDDNFWLQSDDKIIGTMGFKDDKLNYVTTDWDENIDYLDSIELFNTLFSVLKNTFGPDYGGDIILELKEVQDTNLEKFVINMYSKDGRSVRINRNNINLDIRQAAQKL</sequence>
<organism evidence="1">
    <name type="scientific">marine metagenome</name>
    <dbReference type="NCBI Taxonomy" id="408172"/>
    <lineage>
        <taxon>unclassified sequences</taxon>
        <taxon>metagenomes</taxon>
        <taxon>ecological metagenomes</taxon>
    </lineage>
</organism>
<name>A0A381UQV9_9ZZZZ</name>
<accession>A0A381UQV9</accession>
<proteinExistence type="predicted"/>
<dbReference type="EMBL" id="UINC01006716">
    <property type="protein sequence ID" value="SVA29213.1"/>
    <property type="molecule type" value="Genomic_DNA"/>
</dbReference>
<dbReference type="AlphaFoldDB" id="A0A381UQV9"/>